<dbReference type="AlphaFoldDB" id="A0A1G1V7P1"/>
<dbReference type="Proteomes" id="UP000178319">
    <property type="component" value="Unassembled WGS sequence"/>
</dbReference>
<gene>
    <name evidence="1" type="ORF">A3D26_04180</name>
</gene>
<proteinExistence type="predicted"/>
<dbReference type="STRING" id="1797516.A3D26_04180"/>
<sequence length="224" mass="24659">MVVSVTRRVEQVSDGSRYKGHVEIGGVTFQYDLEFVVHISQLGDWKVIDDVSAARALFRLALKRDGVELELTDDEYGVFFQLLVPFAVHFYNLPSTHANQGGLVGMALRGERDMRAFGISASVSVTNHASYELSPELCQMLGAPKFGCLFGDDSTPVAWEYWRQGPTDDGFVRMSEDELPFGLVWNRVGIGGETATEEGALGPIYLRRRTTDAVAGPNVSSPHV</sequence>
<organism evidence="1 2">
    <name type="scientific">Candidatus Blackburnbacteria bacterium RIFCSPHIGHO2_02_FULL_44_20</name>
    <dbReference type="NCBI Taxonomy" id="1797516"/>
    <lineage>
        <taxon>Bacteria</taxon>
        <taxon>Candidatus Blackburniibacteriota</taxon>
    </lineage>
</organism>
<evidence type="ECO:0000313" key="1">
    <source>
        <dbReference type="EMBL" id="OGY11212.1"/>
    </source>
</evidence>
<protein>
    <submittedName>
        <fullName evidence="1">Uncharacterized protein</fullName>
    </submittedName>
</protein>
<dbReference type="EMBL" id="MHBZ01000021">
    <property type="protein sequence ID" value="OGY11212.1"/>
    <property type="molecule type" value="Genomic_DNA"/>
</dbReference>
<name>A0A1G1V7P1_9BACT</name>
<comment type="caution">
    <text evidence="1">The sequence shown here is derived from an EMBL/GenBank/DDBJ whole genome shotgun (WGS) entry which is preliminary data.</text>
</comment>
<reference evidence="1 2" key="1">
    <citation type="journal article" date="2016" name="Nat. Commun.">
        <title>Thousands of microbial genomes shed light on interconnected biogeochemical processes in an aquifer system.</title>
        <authorList>
            <person name="Anantharaman K."/>
            <person name="Brown C.T."/>
            <person name="Hug L.A."/>
            <person name="Sharon I."/>
            <person name="Castelle C.J."/>
            <person name="Probst A.J."/>
            <person name="Thomas B.C."/>
            <person name="Singh A."/>
            <person name="Wilkins M.J."/>
            <person name="Karaoz U."/>
            <person name="Brodie E.L."/>
            <person name="Williams K.H."/>
            <person name="Hubbard S.S."/>
            <person name="Banfield J.F."/>
        </authorList>
    </citation>
    <scope>NUCLEOTIDE SEQUENCE [LARGE SCALE GENOMIC DNA]</scope>
</reference>
<accession>A0A1G1V7P1</accession>
<evidence type="ECO:0000313" key="2">
    <source>
        <dbReference type="Proteomes" id="UP000178319"/>
    </source>
</evidence>